<dbReference type="RefSeq" id="WP_010402960.1">
    <property type="nucleotide sequence ID" value="NZ_JAWXXV010000001.1"/>
</dbReference>
<gene>
    <name evidence="3" type="ORF">SIL82_10665</name>
</gene>
<organism evidence="3 4">
    <name type="scientific">Sphingomonas echinoides</name>
    <dbReference type="NCBI Taxonomy" id="59803"/>
    <lineage>
        <taxon>Bacteria</taxon>
        <taxon>Pseudomonadati</taxon>
        <taxon>Pseudomonadota</taxon>
        <taxon>Alphaproteobacteria</taxon>
        <taxon>Sphingomonadales</taxon>
        <taxon>Sphingomonadaceae</taxon>
        <taxon>Sphingomonas</taxon>
    </lineage>
</organism>
<feature type="signal peptide" evidence="2">
    <location>
        <begin position="1"/>
        <end position="27"/>
    </location>
</feature>
<comment type="caution">
    <text evidence="3">The sequence shown here is derived from an EMBL/GenBank/DDBJ whole genome shotgun (WGS) entry which is preliminary data.</text>
</comment>
<evidence type="ECO:0008006" key="5">
    <source>
        <dbReference type="Google" id="ProtNLM"/>
    </source>
</evidence>
<accession>A0ABU4PKN3</accession>
<evidence type="ECO:0000313" key="3">
    <source>
        <dbReference type="EMBL" id="MDX5984726.1"/>
    </source>
</evidence>
<evidence type="ECO:0000256" key="1">
    <source>
        <dbReference type="SAM" id="MobiDB-lite"/>
    </source>
</evidence>
<name>A0ABU4PKN3_9SPHN</name>
<evidence type="ECO:0000256" key="2">
    <source>
        <dbReference type="SAM" id="SignalP"/>
    </source>
</evidence>
<dbReference type="SUPFAM" id="SSF56935">
    <property type="entry name" value="Porins"/>
    <property type="match status" value="1"/>
</dbReference>
<evidence type="ECO:0000313" key="4">
    <source>
        <dbReference type="Proteomes" id="UP001279660"/>
    </source>
</evidence>
<keyword evidence="4" id="KW-1185">Reference proteome</keyword>
<keyword evidence="2" id="KW-0732">Signal</keyword>
<proteinExistence type="predicted"/>
<dbReference type="EMBL" id="JAWXXV010000001">
    <property type="protein sequence ID" value="MDX5984726.1"/>
    <property type="molecule type" value="Genomic_DNA"/>
</dbReference>
<feature type="chain" id="PRO_5046002175" description="Preprotein translocase subunit YajC" evidence="2">
    <location>
        <begin position="28"/>
        <end position="538"/>
    </location>
</feature>
<dbReference type="Proteomes" id="UP001279660">
    <property type="component" value="Unassembled WGS sequence"/>
</dbReference>
<protein>
    <recommendedName>
        <fullName evidence="5">Preprotein translocase subunit YajC</fullName>
    </recommendedName>
</protein>
<reference evidence="3 4" key="1">
    <citation type="submission" date="2023-11" db="EMBL/GenBank/DDBJ databases">
        <title>MicrobeMod: A computational toolkit for identifying prokaryotic methylation and restriction-modification with nanopore sequencing.</title>
        <authorList>
            <person name="Crits-Christoph A."/>
            <person name="Kang S.C."/>
            <person name="Lee H."/>
            <person name="Ostrov N."/>
        </authorList>
    </citation>
    <scope>NUCLEOTIDE SEQUENCE [LARGE SCALE GENOMIC DNA]</scope>
    <source>
        <strain evidence="3 4">ATCC 14820</strain>
    </source>
</reference>
<sequence>MTRPISSLSRALGAGIIAVLATAPAHAEERKRSITPYIEIGQVVTADLKNDDVLTYSTVAAGVDASVQTQRTQLQVSYRYERRFSYSKKVGDDDVHSGLARATVRVAPGVTLEGGAIATRVRSDIRGAAPGNLAGNVDNISQVYSAYVGPTVASHLGPVGVAASYRFGFTKAEAPGTTGVAPGSPKLDVFDTSQSHVFNASAGVKAGAVLPVGVNVSAGYERDTAGQLDQKYESKVARGDLVLPVLPTLAVTGGAGYEKITVSQKDPLKDANGVPVTDSRGRFQTDPASPTRIAYQTDGLIYDAGVIWRPSPRTTLQARAGRRYGGMTYTGSFSYAASKSIGIQVGVYDSVDTFGRQLREGISNLPTSFIDQRDAFAQQFSGCTFGTSSAAAGGCLNGVFQSISTSAYRARGVDAVIAAKRGALSFGIGGGYAQRRFYAPSGTGFSIDGVTDDSYYAQAYVSAPIDRNSGVSGNVFANYYESGISAAPGVFSTGATALYYHNFGRIATTASAGLYSFTQKGTEDQLTAQGQVGVRYQF</sequence>
<feature type="region of interest" description="Disordered" evidence="1">
    <location>
        <begin position="268"/>
        <end position="289"/>
    </location>
</feature>